<evidence type="ECO:0000256" key="7">
    <source>
        <dbReference type="ARBA" id="ARBA00023229"/>
    </source>
</evidence>
<dbReference type="Pfam" id="PF13288">
    <property type="entry name" value="DXPR_C"/>
    <property type="match status" value="1"/>
</dbReference>
<sequence length="384" mass="43133">MKKITLLGGTGSIGLQTIEIIKKHPQEFELYAFAFGSNIEKALPIIEDLKPKYIVVQNHEILSKLNNKISYNPKVEFGIDALNEIVSLPEVDLVVNAVLGSVGLQPTLEAIKAHKQIAFANKETLVTAGHLVMKEAKKYGVELLPVDSEHAAIHQSLKGEHQDEIKKIILTASGGSFRDKTREELIGVTKNDALNHPNWSMGAKITIDSATMMNKGLEVIEAHWLFDVPYNQIDVILHNESVIHSMVEYVDQSIMAQLGTPDMRIPIQYALTYPNRFPFNSSEPLDLVKIGQLNFKEMSFERFPCLRMAYEAGRIGGSLPTVLNAANEEAVSLFLQDRITFLEIEELIEKELERHHVIKEPDLDTILELDQEIRKSVSHAVLKR</sequence>
<evidence type="ECO:0000256" key="1">
    <source>
        <dbReference type="ARBA" id="ARBA00005094"/>
    </source>
</evidence>
<evidence type="ECO:0000256" key="9">
    <source>
        <dbReference type="HAMAP-Rule" id="MF_00183"/>
    </source>
</evidence>
<feature type="binding site" evidence="9">
    <location>
        <position position="123"/>
    </location>
    <ligand>
        <name>NADPH</name>
        <dbReference type="ChEBI" id="CHEBI:57783"/>
    </ligand>
</feature>
<evidence type="ECO:0000256" key="5">
    <source>
        <dbReference type="ARBA" id="ARBA00023002"/>
    </source>
</evidence>
<comment type="similarity">
    <text evidence="2 9">Belongs to the DXR family.</text>
</comment>
<dbReference type="InterPro" id="IPR036169">
    <property type="entry name" value="DXPR_C_sf"/>
</dbReference>
<feature type="binding site" evidence="9">
    <location>
        <position position="122"/>
    </location>
    <ligand>
        <name>1-deoxy-D-xylulose 5-phosphate</name>
        <dbReference type="ChEBI" id="CHEBI:57792"/>
    </ligand>
</feature>
<dbReference type="Gene3D" id="3.40.50.720">
    <property type="entry name" value="NAD(P)-binding Rossmann-like Domain"/>
    <property type="match status" value="1"/>
</dbReference>
<dbReference type="HAMAP" id="MF_00183">
    <property type="entry name" value="DXP_reductoisom"/>
    <property type="match status" value="1"/>
</dbReference>
<feature type="binding site" evidence="9">
    <location>
        <position position="218"/>
    </location>
    <ligand>
        <name>Mn(2+)</name>
        <dbReference type="ChEBI" id="CHEBI:29035"/>
    </ligand>
</feature>
<dbReference type="NCBIfam" id="TIGR00243">
    <property type="entry name" value="Dxr"/>
    <property type="match status" value="1"/>
</dbReference>
<dbReference type="EC" id="1.1.1.267" evidence="9"/>
<evidence type="ECO:0000256" key="8">
    <source>
        <dbReference type="ARBA" id="ARBA00048543"/>
    </source>
</evidence>
<name>A0A1H8Z120_9BACI</name>
<dbReference type="PIRSF" id="PIRSF006205">
    <property type="entry name" value="Dxp_reductismrs"/>
    <property type="match status" value="1"/>
</dbReference>
<feature type="binding site" evidence="9">
    <location>
        <position position="121"/>
    </location>
    <ligand>
        <name>NADPH</name>
        <dbReference type="ChEBI" id="CHEBI:57783"/>
    </ligand>
</feature>
<feature type="binding site" evidence="9">
    <location>
        <position position="11"/>
    </location>
    <ligand>
        <name>NADPH</name>
        <dbReference type="ChEBI" id="CHEBI:57783"/>
    </ligand>
</feature>
<comment type="caution">
    <text evidence="9">Lacks conserved residue(s) required for the propagation of feature annotation.</text>
</comment>
<keyword evidence="6 9" id="KW-0464">Manganese</keyword>
<feature type="domain" description="DXP reductoisomerase C-terminal" evidence="12">
    <location>
        <begin position="258"/>
        <end position="375"/>
    </location>
</feature>
<feature type="binding site" evidence="9">
    <location>
        <position position="202"/>
    </location>
    <ligand>
        <name>NADPH</name>
        <dbReference type="ChEBI" id="CHEBI:57783"/>
    </ligand>
</feature>
<evidence type="ECO:0000256" key="3">
    <source>
        <dbReference type="ARBA" id="ARBA00022723"/>
    </source>
</evidence>
<feature type="binding site" evidence="9">
    <location>
        <position position="209"/>
    </location>
    <ligand>
        <name>1-deoxy-D-xylulose 5-phosphate</name>
        <dbReference type="ChEBI" id="CHEBI:57792"/>
    </ligand>
</feature>
<dbReference type="RefSeq" id="WP_091772114.1">
    <property type="nucleotide sequence ID" value="NZ_FOES01000001.1"/>
</dbReference>
<dbReference type="EMBL" id="FOES01000001">
    <property type="protein sequence ID" value="SEP58145.1"/>
    <property type="molecule type" value="Genomic_DNA"/>
</dbReference>
<evidence type="ECO:0000256" key="4">
    <source>
        <dbReference type="ARBA" id="ARBA00022857"/>
    </source>
</evidence>
<comment type="function">
    <text evidence="9">Catalyzes the NADPH-dependent rearrangement and reduction of 1-deoxy-D-xylulose-5-phosphate (DXP) to 2-C-methyl-D-erythritol 4-phosphate (MEP).</text>
</comment>
<keyword evidence="4 9" id="KW-0521">NADP</keyword>
<dbReference type="GO" id="GO:0030604">
    <property type="term" value="F:1-deoxy-D-xylulose-5-phosphate reductoisomerase activity"/>
    <property type="evidence" value="ECO:0007669"/>
    <property type="project" value="UniProtKB-UniRule"/>
</dbReference>
<feature type="binding site" evidence="9">
    <location>
        <position position="196"/>
    </location>
    <ligand>
        <name>1-deoxy-D-xylulose 5-phosphate</name>
        <dbReference type="ChEBI" id="CHEBI:57792"/>
    </ligand>
</feature>
<dbReference type="OrthoDB" id="9806546at2"/>
<evidence type="ECO:0000259" key="10">
    <source>
        <dbReference type="Pfam" id="PF02670"/>
    </source>
</evidence>
<feature type="binding site" evidence="9">
    <location>
        <position position="147"/>
    </location>
    <ligand>
        <name>Mn(2+)</name>
        <dbReference type="ChEBI" id="CHEBI:29035"/>
    </ligand>
</feature>
<evidence type="ECO:0000259" key="12">
    <source>
        <dbReference type="Pfam" id="PF13288"/>
    </source>
</evidence>
<dbReference type="InterPro" id="IPR013644">
    <property type="entry name" value="DXP_reductoisomerase_C"/>
</dbReference>
<dbReference type="SUPFAM" id="SSF51735">
    <property type="entry name" value="NAD(P)-binding Rossmann-fold domains"/>
    <property type="match status" value="1"/>
</dbReference>
<dbReference type="GO" id="GO:0051484">
    <property type="term" value="P:isopentenyl diphosphate biosynthetic process, methylerythritol 4-phosphate pathway involved in terpenoid biosynthetic process"/>
    <property type="evidence" value="ECO:0007669"/>
    <property type="project" value="UniProtKB-ARBA"/>
</dbReference>
<evidence type="ECO:0000313" key="14">
    <source>
        <dbReference type="Proteomes" id="UP000199427"/>
    </source>
</evidence>
<dbReference type="GO" id="GO:0016853">
    <property type="term" value="F:isomerase activity"/>
    <property type="evidence" value="ECO:0007669"/>
    <property type="project" value="UniProtKB-KW"/>
</dbReference>
<proteinExistence type="inferred from homology"/>
<dbReference type="GO" id="GO:0070402">
    <property type="term" value="F:NADPH binding"/>
    <property type="evidence" value="ECO:0007669"/>
    <property type="project" value="InterPro"/>
</dbReference>
<dbReference type="AlphaFoldDB" id="A0A1H8Z120"/>
<organism evidence="13 14">
    <name type="scientific">Piscibacillus halophilus</name>
    <dbReference type="NCBI Taxonomy" id="571933"/>
    <lineage>
        <taxon>Bacteria</taxon>
        <taxon>Bacillati</taxon>
        <taxon>Bacillota</taxon>
        <taxon>Bacilli</taxon>
        <taxon>Bacillales</taxon>
        <taxon>Bacillaceae</taxon>
        <taxon>Piscibacillus</taxon>
    </lineage>
</organism>
<feature type="domain" description="1-deoxy-D-xylulose 5-phosphate reductoisomerase N-terminal" evidence="10">
    <location>
        <begin position="4"/>
        <end position="129"/>
    </location>
</feature>
<feature type="binding site" evidence="9">
    <location>
        <position position="215"/>
    </location>
    <ligand>
        <name>1-deoxy-D-xylulose 5-phosphate</name>
        <dbReference type="ChEBI" id="CHEBI:57792"/>
    </ligand>
</feature>
<dbReference type="Pfam" id="PF02670">
    <property type="entry name" value="DXP_reductoisom"/>
    <property type="match status" value="1"/>
</dbReference>
<dbReference type="InterPro" id="IPR026877">
    <property type="entry name" value="DXPR_C"/>
</dbReference>
<dbReference type="STRING" id="571933.SAMN05216362_101168"/>
<feature type="binding site" evidence="9">
    <location>
        <position position="148"/>
    </location>
    <ligand>
        <name>1-deoxy-D-xylulose 5-phosphate</name>
        <dbReference type="ChEBI" id="CHEBI:57792"/>
    </ligand>
</feature>
<gene>
    <name evidence="9" type="primary">dxr</name>
    <name evidence="13" type="ORF">SAMN05216362_101168</name>
</gene>
<evidence type="ECO:0000259" key="11">
    <source>
        <dbReference type="Pfam" id="PF08436"/>
    </source>
</evidence>
<dbReference type="Proteomes" id="UP000199427">
    <property type="component" value="Unassembled WGS sequence"/>
</dbReference>
<keyword evidence="14" id="KW-1185">Reference proteome</keyword>
<keyword evidence="5 9" id="KW-0560">Oxidoreductase</keyword>
<dbReference type="Pfam" id="PF08436">
    <property type="entry name" value="DXP_redisom_C"/>
    <property type="match status" value="1"/>
</dbReference>
<dbReference type="PANTHER" id="PTHR30525">
    <property type="entry name" value="1-DEOXY-D-XYLULOSE 5-PHOSPHATE REDUCTOISOMERASE"/>
    <property type="match status" value="1"/>
</dbReference>
<feature type="binding site" evidence="9">
    <location>
        <position position="149"/>
    </location>
    <ligand>
        <name>Mn(2+)</name>
        <dbReference type="ChEBI" id="CHEBI:29035"/>
    </ligand>
</feature>
<evidence type="ECO:0000313" key="13">
    <source>
        <dbReference type="EMBL" id="SEP58145.1"/>
    </source>
</evidence>
<comment type="cofactor">
    <cofactor evidence="9">
        <name>Mg(2+)</name>
        <dbReference type="ChEBI" id="CHEBI:18420"/>
    </cofactor>
    <cofactor evidence="9">
        <name>Mn(2+)</name>
        <dbReference type="ChEBI" id="CHEBI:29035"/>
    </cofactor>
</comment>
<evidence type="ECO:0000256" key="2">
    <source>
        <dbReference type="ARBA" id="ARBA00006825"/>
    </source>
</evidence>
<dbReference type="UniPathway" id="UPA00056">
    <property type="reaction ID" value="UER00092"/>
</dbReference>
<feature type="binding site" evidence="9">
    <location>
        <position position="214"/>
    </location>
    <ligand>
        <name>1-deoxy-D-xylulose 5-phosphate</name>
        <dbReference type="ChEBI" id="CHEBI:57792"/>
    </ligand>
</feature>
<feature type="binding site" evidence="9">
    <location>
        <position position="12"/>
    </location>
    <ligand>
        <name>NADPH</name>
        <dbReference type="ChEBI" id="CHEBI:57783"/>
    </ligand>
</feature>
<evidence type="ECO:0000256" key="6">
    <source>
        <dbReference type="ARBA" id="ARBA00023211"/>
    </source>
</evidence>
<feature type="binding site" evidence="9">
    <location>
        <position position="149"/>
    </location>
    <ligand>
        <name>1-deoxy-D-xylulose 5-phosphate</name>
        <dbReference type="ChEBI" id="CHEBI:57792"/>
    </ligand>
</feature>
<dbReference type="Gene3D" id="1.10.1740.10">
    <property type="match status" value="1"/>
</dbReference>
<dbReference type="InterPro" id="IPR013512">
    <property type="entry name" value="DXP_reductoisomerase_N"/>
</dbReference>
<dbReference type="NCBIfam" id="NF009114">
    <property type="entry name" value="PRK12464.1"/>
    <property type="match status" value="1"/>
</dbReference>
<keyword evidence="9" id="KW-0460">Magnesium</keyword>
<dbReference type="InterPro" id="IPR036291">
    <property type="entry name" value="NAD(P)-bd_dom_sf"/>
</dbReference>
<dbReference type="GO" id="GO:0030145">
    <property type="term" value="F:manganese ion binding"/>
    <property type="evidence" value="ECO:0007669"/>
    <property type="project" value="TreeGrafter"/>
</dbReference>
<dbReference type="FunFam" id="3.40.50.720:FF:000045">
    <property type="entry name" value="1-deoxy-D-xylulose 5-phosphate reductoisomerase"/>
    <property type="match status" value="1"/>
</dbReference>
<keyword evidence="3 9" id="KW-0479">Metal-binding</keyword>
<comment type="pathway">
    <text evidence="1 9">Isoprenoid biosynthesis; isopentenyl diphosphate biosynthesis via DXP pathway; isopentenyl diphosphate from 1-deoxy-D-xylulose 5-phosphate: step 1/6.</text>
</comment>
<feature type="binding site" evidence="9">
    <location>
        <position position="36"/>
    </location>
    <ligand>
        <name>NADPH</name>
        <dbReference type="ChEBI" id="CHEBI:57783"/>
    </ligand>
</feature>
<accession>A0A1H8Z120</accession>
<protein>
    <recommendedName>
        <fullName evidence="9">1-deoxy-D-xylulose 5-phosphate reductoisomerase</fullName>
        <shortName evidence="9">DXP reductoisomerase</shortName>
        <ecNumber evidence="9">1.1.1.267</ecNumber>
    </recommendedName>
    <alternativeName>
        <fullName evidence="9">1-deoxyxylulose-5-phosphate reductoisomerase</fullName>
    </alternativeName>
    <alternativeName>
        <fullName evidence="9">2-C-methyl-D-erythritol 4-phosphate synthase</fullName>
    </alternativeName>
</protein>
<feature type="binding site" evidence="9">
    <location>
        <position position="38"/>
    </location>
    <ligand>
        <name>NADPH</name>
        <dbReference type="ChEBI" id="CHEBI:57783"/>
    </ligand>
</feature>
<dbReference type="SUPFAM" id="SSF69055">
    <property type="entry name" value="1-deoxy-D-xylulose-5-phosphate reductoisomerase, C-terminal domain"/>
    <property type="match status" value="1"/>
</dbReference>
<dbReference type="SUPFAM" id="SSF55347">
    <property type="entry name" value="Glyceraldehyde-3-phosphate dehydrogenase-like, C-terminal domain"/>
    <property type="match status" value="1"/>
</dbReference>
<feature type="binding site" evidence="9">
    <location>
        <position position="218"/>
    </location>
    <ligand>
        <name>1-deoxy-D-xylulose 5-phosphate</name>
        <dbReference type="ChEBI" id="CHEBI:57792"/>
    </ligand>
</feature>
<feature type="binding site" evidence="9">
    <location>
        <position position="13"/>
    </location>
    <ligand>
        <name>NADPH</name>
        <dbReference type="ChEBI" id="CHEBI:57783"/>
    </ligand>
</feature>
<feature type="binding site" evidence="9">
    <location>
        <position position="10"/>
    </location>
    <ligand>
        <name>NADPH</name>
        <dbReference type="ChEBI" id="CHEBI:57783"/>
    </ligand>
</feature>
<dbReference type="InterPro" id="IPR003821">
    <property type="entry name" value="DXP_reductoisomerase"/>
</dbReference>
<comment type="catalytic activity">
    <reaction evidence="8">
        <text>2-C-methyl-D-erythritol 4-phosphate + NADP(+) = 1-deoxy-D-xylulose 5-phosphate + NADPH + H(+)</text>
        <dbReference type="Rhea" id="RHEA:13717"/>
        <dbReference type="ChEBI" id="CHEBI:15378"/>
        <dbReference type="ChEBI" id="CHEBI:57783"/>
        <dbReference type="ChEBI" id="CHEBI:57792"/>
        <dbReference type="ChEBI" id="CHEBI:58262"/>
        <dbReference type="ChEBI" id="CHEBI:58349"/>
        <dbReference type="EC" id="1.1.1.267"/>
    </reaction>
    <physiologicalReaction direction="right-to-left" evidence="8">
        <dbReference type="Rhea" id="RHEA:13719"/>
    </physiologicalReaction>
</comment>
<reference evidence="13 14" key="1">
    <citation type="submission" date="2016-10" db="EMBL/GenBank/DDBJ databases">
        <authorList>
            <person name="de Groot N.N."/>
        </authorList>
    </citation>
    <scope>NUCLEOTIDE SEQUENCE [LARGE SCALE GENOMIC DNA]</scope>
    <source>
        <strain evidence="13 14">DSM 21633</strain>
    </source>
</reference>
<dbReference type="PANTHER" id="PTHR30525:SF0">
    <property type="entry name" value="1-DEOXY-D-XYLULOSE 5-PHOSPHATE REDUCTOISOMERASE, CHLOROPLASTIC"/>
    <property type="match status" value="1"/>
</dbReference>
<feature type="domain" description="1-deoxy-D-xylulose 5-phosphate reductoisomerase C-terminal" evidence="11">
    <location>
        <begin position="143"/>
        <end position="226"/>
    </location>
</feature>
<keyword evidence="7 9" id="KW-0414">Isoprene biosynthesis</keyword>
<keyword evidence="13" id="KW-0413">Isomerase</keyword>
<feature type="binding site" evidence="9">
    <location>
        <position position="173"/>
    </location>
    <ligand>
        <name>1-deoxy-D-xylulose 5-phosphate</name>
        <dbReference type="ChEBI" id="CHEBI:57792"/>
    </ligand>
</feature>